<keyword evidence="3" id="KW-1185">Reference proteome</keyword>
<proteinExistence type="predicted"/>
<dbReference type="EMBL" id="CAXDID020000012">
    <property type="protein sequence ID" value="CAL5980887.1"/>
    <property type="molecule type" value="Genomic_DNA"/>
</dbReference>
<accession>A0AA86TPE6</accession>
<gene>
    <name evidence="1" type="ORF">HINF_LOCUS11130</name>
    <name evidence="2" type="ORF">HINF_LOCUS6397</name>
</gene>
<reference evidence="1" key="1">
    <citation type="submission" date="2023-06" db="EMBL/GenBank/DDBJ databases">
        <authorList>
            <person name="Kurt Z."/>
        </authorList>
    </citation>
    <scope>NUCLEOTIDE SEQUENCE</scope>
</reference>
<evidence type="ECO:0000313" key="1">
    <source>
        <dbReference type="EMBL" id="CAI9923485.1"/>
    </source>
</evidence>
<dbReference type="AlphaFoldDB" id="A0AA86TPE6"/>
<sequence>MCVQSVVSIYSNGNSDSRLLVSMELFERSKQCMQYLLERIELLYLGWWIQLFNFNVQTVSIWDDSYSRQIQLCLQYNERLLQRGSELWRRRLLLSVWFNKLFEQLQLSGWNVNLKHFVCSHLHVRNAVRVFEFKRVRLPDRLDEYLERVHVSVWNDNRDRDAEVQVHGPVHSFQWNSIPVFVLWSDYQHDQRVLFQRHRLLKLVHHLLHLSKWRSVIVQQQSPVRVSKLSVLTIHRYWMQSRRLGASLLSL</sequence>
<evidence type="ECO:0000313" key="3">
    <source>
        <dbReference type="Proteomes" id="UP001642409"/>
    </source>
</evidence>
<dbReference type="Proteomes" id="UP001642409">
    <property type="component" value="Unassembled WGS sequence"/>
</dbReference>
<reference evidence="2 3" key="2">
    <citation type="submission" date="2024-07" db="EMBL/GenBank/DDBJ databases">
        <authorList>
            <person name="Akdeniz Z."/>
        </authorList>
    </citation>
    <scope>NUCLEOTIDE SEQUENCE [LARGE SCALE GENOMIC DNA]</scope>
</reference>
<dbReference type="EMBL" id="CATOUU010000279">
    <property type="protein sequence ID" value="CAI9923485.1"/>
    <property type="molecule type" value="Genomic_DNA"/>
</dbReference>
<name>A0AA86TPE6_9EUKA</name>
<organism evidence="1">
    <name type="scientific">Hexamita inflata</name>
    <dbReference type="NCBI Taxonomy" id="28002"/>
    <lineage>
        <taxon>Eukaryota</taxon>
        <taxon>Metamonada</taxon>
        <taxon>Diplomonadida</taxon>
        <taxon>Hexamitidae</taxon>
        <taxon>Hexamitinae</taxon>
        <taxon>Hexamita</taxon>
    </lineage>
</organism>
<evidence type="ECO:0000313" key="2">
    <source>
        <dbReference type="EMBL" id="CAL5980887.1"/>
    </source>
</evidence>
<protein>
    <submittedName>
        <fullName evidence="2">Hypothetical_protein</fullName>
    </submittedName>
</protein>
<comment type="caution">
    <text evidence="1">The sequence shown here is derived from an EMBL/GenBank/DDBJ whole genome shotgun (WGS) entry which is preliminary data.</text>
</comment>